<dbReference type="Proteomes" id="UP000075903">
    <property type="component" value="Unassembled WGS sequence"/>
</dbReference>
<evidence type="ECO:0000256" key="1">
    <source>
        <dbReference type="SAM" id="MobiDB-lite"/>
    </source>
</evidence>
<evidence type="ECO:0000313" key="2">
    <source>
        <dbReference type="EnsemblMetazoa" id="AMEM014544-PA"/>
    </source>
</evidence>
<dbReference type="EnsemblMetazoa" id="AMEM014544-RA">
    <property type="protein sequence ID" value="AMEM014544-PA"/>
    <property type="gene ID" value="AMEM014544"/>
</dbReference>
<dbReference type="AlphaFoldDB" id="A0A182VGE3"/>
<sequence>MHRHELIPSEEKTQRRILEAGSKTPHTLMRSKAGELKGYGTESTIRDNEETWSASEGDMERVEDAAIVGDRRRVVRAASEGDIERVGRATTSCEERRRRRLILEHEMRLLDIEDDLGGKRPVEQPLGNSVPAVRREAEFEEWIR</sequence>
<protein>
    <submittedName>
        <fullName evidence="2">Uncharacterized protein</fullName>
    </submittedName>
</protein>
<evidence type="ECO:0000313" key="3">
    <source>
        <dbReference type="Proteomes" id="UP000075903"/>
    </source>
</evidence>
<reference evidence="2" key="1">
    <citation type="submission" date="2020-05" db="UniProtKB">
        <authorList>
            <consortium name="EnsemblMetazoa"/>
        </authorList>
    </citation>
    <scope>IDENTIFICATION</scope>
    <source>
        <strain evidence="2">MAF</strain>
    </source>
</reference>
<dbReference type="VEuPathDB" id="VectorBase:AMEM014544"/>
<accession>A0A182VGE3</accession>
<feature type="compositionally biased region" description="Basic and acidic residues" evidence="1">
    <location>
        <begin position="1"/>
        <end position="18"/>
    </location>
</feature>
<keyword evidence="3" id="KW-1185">Reference proteome</keyword>
<organism evidence="2 3">
    <name type="scientific">Anopheles merus</name>
    <name type="common">Mosquito</name>
    <dbReference type="NCBI Taxonomy" id="30066"/>
    <lineage>
        <taxon>Eukaryota</taxon>
        <taxon>Metazoa</taxon>
        <taxon>Ecdysozoa</taxon>
        <taxon>Arthropoda</taxon>
        <taxon>Hexapoda</taxon>
        <taxon>Insecta</taxon>
        <taxon>Pterygota</taxon>
        <taxon>Neoptera</taxon>
        <taxon>Endopterygota</taxon>
        <taxon>Diptera</taxon>
        <taxon>Nematocera</taxon>
        <taxon>Culicoidea</taxon>
        <taxon>Culicidae</taxon>
        <taxon>Anophelinae</taxon>
        <taxon>Anopheles</taxon>
    </lineage>
</organism>
<feature type="region of interest" description="Disordered" evidence="1">
    <location>
        <begin position="1"/>
        <end position="44"/>
    </location>
</feature>
<name>A0A182VGE3_ANOME</name>
<proteinExistence type="predicted"/>